<dbReference type="GO" id="GO:0016024">
    <property type="term" value="P:CDP-diacylglycerol biosynthetic process"/>
    <property type="evidence" value="ECO:0007669"/>
    <property type="project" value="UniProtKB-UniPathway"/>
</dbReference>
<evidence type="ECO:0000256" key="7">
    <source>
        <dbReference type="ARBA" id="ARBA00019373"/>
    </source>
</evidence>
<dbReference type="UniPathway" id="UPA00557">
    <property type="reaction ID" value="UER00614"/>
</dbReference>
<dbReference type="AlphaFoldDB" id="A0A1J5NHY8"/>
<dbReference type="EMBL" id="LKAQ01000004">
    <property type="protein sequence ID" value="OIQ51305.1"/>
    <property type="molecule type" value="Genomic_DNA"/>
</dbReference>
<evidence type="ECO:0000256" key="4">
    <source>
        <dbReference type="ARBA" id="ARBA00005189"/>
    </source>
</evidence>
<comment type="pathway">
    <text evidence="3 18">Phospholipid metabolism; CDP-diacylglycerol biosynthesis; CDP-diacylglycerol from sn-glycerol 3-phosphate: step 3/3.</text>
</comment>
<dbReference type="PROSITE" id="PS01315">
    <property type="entry name" value="CDS"/>
    <property type="match status" value="1"/>
</dbReference>
<dbReference type="GO" id="GO:0004605">
    <property type="term" value="F:phosphatidate cytidylyltransferase activity"/>
    <property type="evidence" value="ECO:0007669"/>
    <property type="project" value="UniProtKB-EC"/>
</dbReference>
<gene>
    <name evidence="20" type="primary">cdsA</name>
    <name evidence="20" type="ORF">BerOc1_03255</name>
</gene>
<evidence type="ECO:0000256" key="14">
    <source>
        <dbReference type="ARBA" id="ARBA00023098"/>
    </source>
</evidence>
<dbReference type="RefSeq" id="WP_071546745.1">
    <property type="nucleotide sequence ID" value="NZ_LKAQ01000004.1"/>
</dbReference>
<name>A0A1J5NHY8_9BACT</name>
<evidence type="ECO:0000256" key="2">
    <source>
        <dbReference type="ARBA" id="ARBA00004651"/>
    </source>
</evidence>
<accession>A0A1J5NHY8</accession>
<evidence type="ECO:0000256" key="3">
    <source>
        <dbReference type="ARBA" id="ARBA00005119"/>
    </source>
</evidence>
<keyword evidence="16" id="KW-0594">Phospholipid biosynthesis</keyword>
<keyword evidence="21" id="KW-1185">Reference proteome</keyword>
<evidence type="ECO:0000256" key="16">
    <source>
        <dbReference type="ARBA" id="ARBA00023209"/>
    </source>
</evidence>
<comment type="subcellular location">
    <subcellularLocation>
        <location evidence="2">Cell membrane</location>
        <topology evidence="2">Multi-pass membrane protein</topology>
    </subcellularLocation>
</comment>
<evidence type="ECO:0000256" key="18">
    <source>
        <dbReference type="RuleBase" id="RU003938"/>
    </source>
</evidence>
<comment type="caution">
    <text evidence="20">The sequence shown here is derived from an EMBL/GenBank/DDBJ whole genome shotgun (WGS) entry which is preliminary data.</text>
</comment>
<feature type="transmembrane region" description="Helical" evidence="19">
    <location>
        <begin position="81"/>
        <end position="101"/>
    </location>
</feature>
<evidence type="ECO:0000256" key="17">
    <source>
        <dbReference type="ARBA" id="ARBA00023264"/>
    </source>
</evidence>
<organism evidence="20 21">
    <name type="scientific">Pseudodesulfovibrio hydrargyri</name>
    <dbReference type="NCBI Taxonomy" id="2125990"/>
    <lineage>
        <taxon>Bacteria</taxon>
        <taxon>Pseudomonadati</taxon>
        <taxon>Thermodesulfobacteriota</taxon>
        <taxon>Desulfovibrionia</taxon>
        <taxon>Desulfovibrionales</taxon>
        <taxon>Desulfovibrionaceae</taxon>
    </lineage>
</organism>
<comment type="pathway">
    <text evidence="4">Lipid metabolism.</text>
</comment>
<dbReference type="EC" id="2.7.7.41" evidence="6 18"/>
<evidence type="ECO:0000256" key="1">
    <source>
        <dbReference type="ARBA" id="ARBA00001698"/>
    </source>
</evidence>
<keyword evidence="14" id="KW-0443">Lipid metabolism</keyword>
<keyword evidence="13 19" id="KW-1133">Transmembrane helix</keyword>
<dbReference type="PANTHER" id="PTHR46382">
    <property type="entry name" value="PHOSPHATIDATE CYTIDYLYLTRANSFERASE"/>
    <property type="match status" value="1"/>
</dbReference>
<evidence type="ECO:0000256" key="9">
    <source>
        <dbReference type="ARBA" id="ARBA00022516"/>
    </source>
</evidence>
<feature type="transmembrane region" description="Helical" evidence="19">
    <location>
        <begin position="20"/>
        <end position="44"/>
    </location>
</feature>
<evidence type="ECO:0000313" key="21">
    <source>
        <dbReference type="Proteomes" id="UP000181901"/>
    </source>
</evidence>
<comment type="similarity">
    <text evidence="5 18">Belongs to the CDS family.</text>
</comment>
<dbReference type="PANTHER" id="PTHR46382:SF1">
    <property type="entry name" value="PHOSPHATIDATE CYTIDYLYLTRANSFERASE"/>
    <property type="match status" value="1"/>
</dbReference>
<keyword evidence="11 18" id="KW-0812">Transmembrane</keyword>
<keyword evidence="15 19" id="KW-0472">Membrane</keyword>
<dbReference type="InterPro" id="IPR000374">
    <property type="entry name" value="PC_trans"/>
</dbReference>
<keyword evidence="12 18" id="KW-0548">Nucleotidyltransferase</keyword>
<evidence type="ECO:0000256" key="5">
    <source>
        <dbReference type="ARBA" id="ARBA00010185"/>
    </source>
</evidence>
<dbReference type="Pfam" id="PF01148">
    <property type="entry name" value="CTP_transf_1"/>
    <property type="match status" value="1"/>
</dbReference>
<dbReference type="OrthoDB" id="9799199at2"/>
<proteinExistence type="inferred from homology"/>
<keyword evidence="9" id="KW-0444">Lipid biosynthesis</keyword>
<evidence type="ECO:0000256" key="19">
    <source>
        <dbReference type="SAM" id="Phobius"/>
    </source>
</evidence>
<dbReference type="GO" id="GO:0005886">
    <property type="term" value="C:plasma membrane"/>
    <property type="evidence" value="ECO:0007669"/>
    <property type="project" value="UniProtKB-SubCell"/>
</dbReference>
<keyword evidence="8" id="KW-1003">Cell membrane</keyword>
<feature type="transmembrane region" description="Helical" evidence="19">
    <location>
        <begin position="172"/>
        <end position="195"/>
    </location>
</feature>
<sequence>MDISPHKQRIATSAVLATLPALALIFQGWVLFAVLALFSVLTLWEFYSMFRPVQSMTAFKSLGAACTFLLMGAYTTGDARYPGVILALAFWASSMVFLLRYNKDVTASYRHAAVFLAGLFYIPLNFHFFLYFDRLEILLVLGAAVLSDTAAFYAGSLFGKRKIWPRISPKKSWAGSIGGMTACTVGTMAWGLFLGLPEVAWWKWLLLGMALNVAAQMGDFFESALKRSLDIKDSGTILPGHGGLLDRVDSLLLVIPCYGLISMFQPFFP</sequence>
<comment type="catalytic activity">
    <reaction evidence="1 18">
        <text>a 1,2-diacyl-sn-glycero-3-phosphate + CTP + H(+) = a CDP-1,2-diacyl-sn-glycerol + diphosphate</text>
        <dbReference type="Rhea" id="RHEA:16229"/>
        <dbReference type="ChEBI" id="CHEBI:15378"/>
        <dbReference type="ChEBI" id="CHEBI:33019"/>
        <dbReference type="ChEBI" id="CHEBI:37563"/>
        <dbReference type="ChEBI" id="CHEBI:58332"/>
        <dbReference type="ChEBI" id="CHEBI:58608"/>
        <dbReference type="EC" id="2.7.7.41"/>
    </reaction>
</comment>
<evidence type="ECO:0000256" key="8">
    <source>
        <dbReference type="ARBA" id="ARBA00022475"/>
    </source>
</evidence>
<evidence type="ECO:0000256" key="12">
    <source>
        <dbReference type="ARBA" id="ARBA00022695"/>
    </source>
</evidence>
<evidence type="ECO:0000256" key="15">
    <source>
        <dbReference type="ARBA" id="ARBA00023136"/>
    </source>
</evidence>
<keyword evidence="10 18" id="KW-0808">Transferase</keyword>
<evidence type="ECO:0000256" key="10">
    <source>
        <dbReference type="ARBA" id="ARBA00022679"/>
    </source>
</evidence>
<keyword evidence="17" id="KW-1208">Phospholipid metabolism</keyword>
<protein>
    <recommendedName>
        <fullName evidence="7 18">Phosphatidate cytidylyltransferase</fullName>
        <ecNumber evidence="6 18">2.7.7.41</ecNumber>
    </recommendedName>
</protein>
<evidence type="ECO:0000256" key="13">
    <source>
        <dbReference type="ARBA" id="ARBA00022989"/>
    </source>
</evidence>
<evidence type="ECO:0000256" key="11">
    <source>
        <dbReference type="ARBA" id="ARBA00022692"/>
    </source>
</evidence>
<feature type="transmembrane region" description="Helical" evidence="19">
    <location>
        <begin position="138"/>
        <end position="160"/>
    </location>
</feature>
<dbReference type="Proteomes" id="UP000181901">
    <property type="component" value="Unassembled WGS sequence"/>
</dbReference>
<evidence type="ECO:0000313" key="20">
    <source>
        <dbReference type="EMBL" id="OIQ51305.1"/>
    </source>
</evidence>
<feature type="transmembrane region" description="Helical" evidence="19">
    <location>
        <begin position="113"/>
        <end position="132"/>
    </location>
</feature>
<evidence type="ECO:0000256" key="6">
    <source>
        <dbReference type="ARBA" id="ARBA00012487"/>
    </source>
</evidence>
<reference evidence="20 21" key="1">
    <citation type="submission" date="2015-09" db="EMBL/GenBank/DDBJ databases">
        <title>Genome of Desulfovibrio dechloracetivorans BerOc1, a mercury methylating strain isolated from highly hydrocarbons and metals contaminated coastal sediments.</title>
        <authorList>
            <person name="Goni Urriza M."/>
            <person name="Gassie C."/>
            <person name="Bouchez O."/>
            <person name="Klopp C."/>
            <person name="Ranchou-Peyruse A."/>
            <person name="Remy G."/>
        </authorList>
    </citation>
    <scope>NUCLEOTIDE SEQUENCE [LARGE SCALE GENOMIC DNA]</scope>
    <source>
        <strain evidence="20 21">BerOc1</strain>
    </source>
</reference>